<dbReference type="InterPro" id="IPR018317">
    <property type="entry name" value="QueC"/>
</dbReference>
<keyword evidence="3" id="KW-0479">Metal-binding</keyword>
<dbReference type="InterPro" id="IPR000415">
    <property type="entry name" value="Nitroreductase-like"/>
</dbReference>
<feature type="compositionally biased region" description="Polar residues" evidence="10">
    <location>
        <begin position="474"/>
        <end position="484"/>
    </location>
</feature>
<proteinExistence type="inferred from homology"/>
<accession>A0A2A2JW74</accession>
<dbReference type="Gene3D" id="3.40.50.620">
    <property type="entry name" value="HUPs"/>
    <property type="match status" value="1"/>
</dbReference>
<evidence type="ECO:0000256" key="8">
    <source>
        <dbReference type="ARBA" id="ARBA00039149"/>
    </source>
</evidence>
<dbReference type="GO" id="GO:0016491">
    <property type="term" value="F:oxidoreductase activity"/>
    <property type="evidence" value="ECO:0007669"/>
    <property type="project" value="InterPro"/>
</dbReference>
<comment type="similarity">
    <text evidence="7">Belongs to the QueC family.</text>
</comment>
<evidence type="ECO:0000256" key="5">
    <source>
        <dbReference type="ARBA" id="ARBA00022833"/>
    </source>
</evidence>
<evidence type="ECO:0000256" key="3">
    <source>
        <dbReference type="ARBA" id="ARBA00022723"/>
    </source>
</evidence>
<evidence type="ECO:0000256" key="10">
    <source>
        <dbReference type="SAM" id="MobiDB-lite"/>
    </source>
</evidence>
<dbReference type="GO" id="GO:0005524">
    <property type="term" value="F:ATP binding"/>
    <property type="evidence" value="ECO:0007669"/>
    <property type="project" value="UniProtKB-KW"/>
</dbReference>
<dbReference type="OrthoDB" id="10590398at2759"/>
<dbReference type="AlphaFoldDB" id="A0A2A2JW74"/>
<feature type="region of interest" description="Disordered" evidence="10">
    <location>
        <begin position="467"/>
        <end position="491"/>
    </location>
</feature>
<evidence type="ECO:0000256" key="4">
    <source>
        <dbReference type="ARBA" id="ARBA00022741"/>
    </source>
</evidence>
<keyword evidence="5" id="KW-0862">Zinc</keyword>
<evidence type="ECO:0000256" key="7">
    <source>
        <dbReference type="ARBA" id="ARBA00037993"/>
    </source>
</evidence>
<keyword evidence="2" id="KW-0436">Ligase</keyword>
<evidence type="ECO:0000313" key="11">
    <source>
        <dbReference type="EMBL" id="PAV65880.1"/>
    </source>
</evidence>
<comment type="caution">
    <text evidence="11">The sequence shown here is derived from an EMBL/GenBank/DDBJ whole genome shotgun (WGS) entry which is preliminary data.</text>
</comment>
<sequence length="491" mass="53305">MDSLALAWWLRPEIGITLNYGQLAAEAEISASSTVCKQLDIEHHVVSIDCRSVGSGDMAGGKADAHAPASDWWPYRNQMLVTLAAMKAIGLGVNKLYLGTVKSDGSHRDGTPEFVAAINQLMVIQEGEMSIEAPAIGLSTTELVKTAGVPSSMLAWAHSCHKSNVPCGNCRGCFNSPTVRASPGHYLPFTWPEGDFHSLPEVEHVGDKGILDLLDHRRTRRSFSALDERQLSQLLWRCARTQGIAESNYGFDLELRPVPSAGAIHPIHILVHLPGSLNWRRYDSRRHGLVELPESGEALAELVAQCHMTLPSEQATRLLLVAEAGKTGAKYANGESLIWRDAGALLAIMAVIADALGYAFCPLGITGEPWASRIAPSGVLTGVGVALVVNHRRSGHHLVPHQRVELRGTNVERLAQRQKLCFELQVVALYGKSRGEKTCQGPGAQYMDVQDSNVVGIQPVARNPRGSLVADPWQLQQPVPQSTPRMKRDAP</sequence>
<evidence type="ECO:0000256" key="2">
    <source>
        <dbReference type="ARBA" id="ARBA00022598"/>
    </source>
</evidence>
<dbReference type="PANTHER" id="PTHR42914">
    <property type="entry name" value="7-CYANO-7-DEAZAGUANINE SYNTHASE"/>
    <property type="match status" value="1"/>
</dbReference>
<dbReference type="EC" id="6.3.4.20" evidence="8"/>
<dbReference type="PANTHER" id="PTHR42914:SF1">
    <property type="entry name" value="7-CYANO-7-DEAZAGUANINE SYNTHASE"/>
    <property type="match status" value="1"/>
</dbReference>
<keyword evidence="4" id="KW-0547">Nucleotide-binding</keyword>
<keyword evidence="12" id="KW-1185">Reference proteome</keyword>
<dbReference type="Gene3D" id="3.40.109.10">
    <property type="entry name" value="NADH Oxidase"/>
    <property type="match status" value="1"/>
</dbReference>
<dbReference type="Pfam" id="PF06508">
    <property type="entry name" value="QueC"/>
    <property type="match status" value="1"/>
</dbReference>
<dbReference type="Proteomes" id="UP000218231">
    <property type="component" value="Unassembled WGS sequence"/>
</dbReference>
<gene>
    <name evidence="11" type="ORF">WR25_15557</name>
</gene>
<dbReference type="GO" id="GO:0046872">
    <property type="term" value="F:metal ion binding"/>
    <property type="evidence" value="ECO:0007669"/>
    <property type="project" value="UniProtKB-KW"/>
</dbReference>
<organism evidence="11 12">
    <name type="scientific">Diploscapter pachys</name>
    <dbReference type="NCBI Taxonomy" id="2018661"/>
    <lineage>
        <taxon>Eukaryota</taxon>
        <taxon>Metazoa</taxon>
        <taxon>Ecdysozoa</taxon>
        <taxon>Nematoda</taxon>
        <taxon>Chromadorea</taxon>
        <taxon>Rhabditida</taxon>
        <taxon>Rhabditina</taxon>
        <taxon>Rhabditomorpha</taxon>
        <taxon>Rhabditoidea</taxon>
        <taxon>Rhabditidae</taxon>
        <taxon>Diploscapter</taxon>
    </lineage>
</organism>
<evidence type="ECO:0000256" key="9">
    <source>
        <dbReference type="ARBA" id="ARBA00047890"/>
    </source>
</evidence>
<dbReference type="EMBL" id="LIAE01010187">
    <property type="protein sequence ID" value="PAV65880.1"/>
    <property type="molecule type" value="Genomic_DNA"/>
</dbReference>
<dbReference type="InterPro" id="IPR014729">
    <property type="entry name" value="Rossmann-like_a/b/a_fold"/>
</dbReference>
<dbReference type="SUPFAM" id="SSF55469">
    <property type="entry name" value="FMN-dependent nitroreductase-like"/>
    <property type="match status" value="1"/>
</dbReference>
<evidence type="ECO:0000256" key="6">
    <source>
        <dbReference type="ARBA" id="ARBA00022840"/>
    </source>
</evidence>
<reference evidence="11 12" key="1">
    <citation type="journal article" date="2017" name="Curr. Biol.">
        <title>Genome architecture and evolution of a unichromosomal asexual nematode.</title>
        <authorList>
            <person name="Fradin H."/>
            <person name="Zegar C."/>
            <person name="Gutwein M."/>
            <person name="Lucas J."/>
            <person name="Kovtun M."/>
            <person name="Corcoran D."/>
            <person name="Baugh L.R."/>
            <person name="Kiontke K."/>
            <person name="Gunsalus K."/>
            <person name="Fitch D.H."/>
            <person name="Piano F."/>
        </authorList>
    </citation>
    <scope>NUCLEOTIDE SEQUENCE [LARGE SCALE GENOMIC DNA]</scope>
    <source>
        <strain evidence="11">PF1309</strain>
    </source>
</reference>
<dbReference type="GO" id="GO:0016874">
    <property type="term" value="F:ligase activity"/>
    <property type="evidence" value="ECO:0007669"/>
    <property type="project" value="UniProtKB-KW"/>
</dbReference>
<protein>
    <recommendedName>
        <fullName evidence="8">7-cyano-7-deazaguanine synthase</fullName>
        <ecNumber evidence="8">6.3.4.20</ecNumber>
    </recommendedName>
</protein>
<keyword evidence="6" id="KW-0067">ATP-binding</keyword>
<comment type="catalytic activity">
    <reaction evidence="9">
        <text>7-carboxy-7-carbaguanine + NH4(+) + 2 ATP = 7-cyano-7-carbaguanine + 2 AMP + 2 diphosphate + 2 H(+)</text>
        <dbReference type="Rhea" id="RHEA:27982"/>
        <dbReference type="ChEBI" id="CHEBI:15378"/>
        <dbReference type="ChEBI" id="CHEBI:28938"/>
        <dbReference type="ChEBI" id="CHEBI:30616"/>
        <dbReference type="ChEBI" id="CHEBI:33019"/>
        <dbReference type="ChEBI" id="CHEBI:45075"/>
        <dbReference type="ChEBI" id="CHEBI:61036"/>
        <dbReference type="ChEBI" id="CHEBI:456215"/>
        <dbReference type="EC" id="6.3.4.20"/>
    </reaction>
</comment>
<dbReference type="SUPFAM" id="SSF52402">
    <property type="entry name" value="Adenine nucleotide alpha hydrolases-like"/>
    <property type="match status" value="1"/>
</dbReference>
<evidence type="ECO:0000313" key="12">
    <source>
        <dbReference type="Proteomes" id="UP000218231"/>
    </source>
</evidence>
<evidence type="ECO:0000256" key="1">
    <source>
        <dbReference type="ARBA" id="ARBA00005061"/>
    </source>
</evidence>
<name>A0A2A2JW74_9BILA</name>
<comment type="pathway">
    <text evidence="1">Purine metabolism; 7-cyano-7-deazaguanine biosynthesis.</text>
</comment>